<evidence type="ECO:0000313" key="2">
    <source>
        <dbReference type="EMBL" id="KAK3088738.1"/>
    </source>
</evidence>
<reference evidence="2" key="1">
    <citation type="submission" date="2019-08" db="EMBL/GenBank/DDBJ databases">
        <title>The improved chromosome-level genome for the pearl oyster Pinctada fucata martensii using PacBio sequencing and Hi-C.</title>
        <authorList>
            <person name="Zheng Z."/>
        </authorList>
    </citation>
    <scope>NUCLEOTIDE SEQUENCE</scope>
    <source>
        <strain evidence="2">ZZ-2019</strain>
        <tissue evidence="2">Adductor muscle</tissue>
    </source>
</reference>
<dbReference type="AlphaFoldDB" id="A0AA89BP69"/>
<dbReference type="EMBL" id="VSWD01000011">
    <property type="protein sequence ID" value="KAK3088738.1"/>
    <property type="molecule type" value="Genomic_DNA"/>
</dbReference>
<sequence>MTDSEKSFAVSWRTDSTSQSYVLSNSSSKKPGHATKLRRSMNVESARNSGMKFPSWREPKPLRTISRPLTAQGSNNTPPNPKPPRKSLTRATSIACDPRRETTAQRTVNRLMEPTLAARMKTVEFNKRTTHADNNHYSWSNMAVYRDHQKTLYTPGGGMKRSFRSGSRR</sequence>
<protein>
    <submittedName>
        <fullName evidence="2">Uncharacterized protein</fullName>
    </submittedName>
</protein>
<evidence type="ECO:0000256" key="1">
    <source>
        <dbReference type="SAM" id="MobiDB-lite"/>
    </source>
</evidence>
<keyword evidence="3" id="KW-1185">Reference proteome</keyword>
<feature type="region of interest" description="Disordered" evidence="1">
    <location>
        <begin position="1"/>
        <end position="94"/>
    </location>
</feature>
<proteinExistence type="predicted"/>
<name>A0AA89BP69_PINIB</name>
<feature type="compositionally biased region" description="Polar residues" evidence="1">
    <location>
        <begin position="13"/>
        <end position="29"/>
    </location>
</feature>
<organism evidence="2 3">
    <name type="scientific">Pinctada imbricata</name>
    <name type="common">Atlantic pearl-oyster</name>
    <name type="synonym">Pinctada martensii</name>
    <dbReference type="NCBI Taxonomy" id="66713"/>
    <lineage>
        <taxon>Eukaryota</taxon>
        <taxon>Metazoa</taxon>
        <taxon>Spiralia</taxon>
        <taxon>Lophotrochozoa</taxon>
        <taxon>Mollusca</taxon>
        <taxon>Bivalvia</taxon>
        <taxon>Autobranchia</taxon>
        <taxon>Pteriomorphia</taxon>
        <taxon>Pterioida</taxon>
        <taxon>Pterioidea</taxon>
        <taxon>Pteriidae</taxon>
        <taxon>Pinctada</taxon>
    </lineage>
</organism>
<gene>
    <name evidence="2" type="ORF">FSP39_023154</name>
</gene>
<dbReference type="Proteomes" id="UP001186944">
    <property type="component" value="Unassembled WGS sequence"/>
</dbReference>
<evidence type="ECO:0000313" key="3">
    <source>
        <dbReference type="Proteomes" id="UP001186944"/>
    </source>
</evidence>
<feature type="compositionally biased region" description="Basic residues" evidence="1">
    <location>
        <begin position="30"/>
        <end position="39"/>
    </location>
</feature>
<comment type="caution">
    <text evidence="2">The sequence shown here is derived from an EMBL/GenBank/DDBJ whole genome shotgun (WGS) entry which is preliminary data.</text>
</comment>
<accession>A0AA89BP69</accession>